<accession>A0AAD6GAA1</accession>
<dbReference type="GO" id="GO:0017000">
    <property type="term" value="P:antibiotic biosynthetic process"/>
    <property type="evidence" value="ECO:0007669"/>
    <property type="project" value="UniProtKB-ARBA"/>
</dbReference>
<evidence type="ECO:0000313" key="1">
    <source>
        <dbReference type="EMBL" id="KAJ5524932.1"/>
    </source>
</evidence>
<dbReference type="PANTHER" id="PTHR43433">
    <property type="entry name" value="HYDROLASE, ALPHA/BETA FOLD FAMILY PROTEIN"/>
    <property type="match status" value="1"/>
</dbReference>
<sequence>MSPVTVQTFNSAKSTRTVYYVHLNQGAPHTLVYCYGAGGSSLLMGLFEPFLESHPDLSLICVDRWVQGKDAARTGPAILTELSTITLELLDTRHIDQFSIAAHSAGAYQMFDLARYAPQRVEHVFPICTHIPVAYTGSKIMEYMCTMPFFMFKAITKLDSGSAPKWLEDMVIGLMTKNADGNGNEGVWVISDERKKLVLEQKDTGRGHIRNERLDLDFRLGYERLEGVTREVLTGLYRDCPIDMTWFTTDNDVFFGLESARRMSKDIKVKTEIVDVPGATHADVMLRTQVWDAMHHMIVR</sequence>
<organism evidence="1 2">
    <name type="scientific">Penicillium frequentans</name>
    <dbReference type="NCBI Taxonomy" id="3151616"/>
    <lineage>
        <taxon>Eukaryota</taxon>
        <taxon>Fungi</taxon>
        <taxon>Dikarya</taxon>
        <taxon>Ascomycota</taxon>
        <taxon>Pezizomycotina</taxon>
        <taxon>Eurotiomycetes</taxon>
        <taxon>Eurotiomycetidae</taxon>
        <taxon>Eurotiales</taxon>
        <taxon>Aspergillaceae</taxon>
        <taxon>Penicillium</taxon>
    </lineage>
</organism>
<gene>
    <name evidence="1" type="ORF">N7494_011582</name>
</gene>
<dbReference type="PANTHER" id="PTHR43433:SF10">
    <property type="entry name" value="AB HYDROLASE-1 DOMAIN-CONTAINING PROTEIN"/>
    <property type="match status" value="1"/>
</dbReference>
<dbReference type="Gene3D" id="3.40.50.1820">
    <property type="entry name" value="alpha/beta hydrolase"/>
    <property type="match status" value="1"/>
</dbReference>
<dbReference type="InterPro" id="IPR029058">
    <property type="entry name" value="AB_hydrolase_fold"/>
</dbReference>
<keyword evidence="2" id="KW-1185">Reference proteome</keyword>
<evidence type="ECO:0008006" key="3">
    <source>
        <dbReference type="Google" id="ProtNLM"/>
    </source>
</evidence>
<name>A0AAD6GAA1_9EURO</name>
<dbReference type="Proteomes" id="UP001220324">
    <property type="component" value="Unassembled WGS sequence"/>
</dbReference>
<dbReference type="SUPFAM" id="SSF53474">
    <property type="entry name" value="alpha/beta-Hydrolases"/>
    <property type="match status" value="1"/>
</dbReference>
<reference evidence="1 2" key="1">
    <citation type="journal article" date="2023" name="IMA Fungus">
        <title>Comparative genomic study of the Penicillium genus elucidates a diverse pangenome and 15 lateral gene transfer events.</title>
        <authorList>
            <person name="Petersen C."/>
            <person name="Sorensen T."/>
            <person name="Nielsen M.R."/>
            <person name="Sondergaard T.E."/>
            <person name="Sorensen J.L."/>
            <person name="Fitzpatrick D.A."/>
            <person name="Frisvad J.C."/>
            <person name="Nielsen K.L."/>
        </authorList>
    </citation>
    <scope>NUCLEOTIDE SEQUENCE [LARGE SCALE GENOMIC DNA]</scope>
    <source>
        <strain evidence="1 2">IBT 35679</strain>
    </source>
</reference>
<dbReference type="GO" id="GO:0072330">
    <property type="term" value="P:monocarboxylic acid biosynthetic process"/>
    <property type="evidence" value="ECO:0007669"/>
    <property type="project" value="UniProtKB-ARBA"/>
</dbReference>
<dbReference type="AlphaFoldDB" id="A0AAD6GAA1"/>
<protein>
    <recommendedName>
        <fullName evidence="3">AB hydrolase-1 domain-containing protein</fullName>
    </recommendedName>
</protein>
<dbReference type="InterPro" id="IPR050471">
    <property type="entry name" value="AB_hydrolase"/>
</dbReference>
<comment type="caution">
    <text evidence="1">The sequence shown here is derived from an EMBL/GenBank/DDBJ whole genome shotgun (WGS) entry which is preliminary data.</text>
</comment>
<dbReference type="EMBL" id="JAQIZZ010000008">
    <property type="protein sequence ID" value="KAJ5524932.1"/>
    <property type="molecule type" value="Genomic_DNA"/>
</dbReference>
<proteinExistence type="predicted"/>
<evidence type="ECO:0000313" key="2">
    <source>
        <dbReference type="Proteomes" id="UP001220324"/>
    </source>
</evidence>